<organism evidence="2 3">
    <name type="scientific">Mytilus galloprovincialis</name>
    <name type="common">Mediterranean mussel</name>
    <dbReference type="NCBI Taxonomy" id="29158"/>
    <lineage>
        <taxon>Eukaryota</taxon>
        <taxon>Metazoa</taxon>
        <taxon>Spiralia</taxon>
        <taxon>Lophotrochozoa</taxon>
        <taxon>Mollusca</taxon>
        <taxon>Bivalvia</taxon>
        <taxon>Autobranchia</taxon>
        <taxon>Pteriomorphia</taxon>
        <taxon>Mytilida</taxon>
        <taxon>Mytiloidea</taxon>
        <taxon>Mytilidae</taxon>
        <taxon>Mytilinae</taxon>
        <taxon>Mytilus</taxon>
    </lineage>
</organism>
<proteinExistence type="predicted"/>
<protein>
    <submittedName>
        <fullName evidence="2">Uncharacterized protein</fullName>
    </submittedName>
</protein>
<dbReference type="AlphaFoldDB" id="A0A8B6EYF9"/>
<comment type="caution">
    <text evidence="2">The sequence shown here is derived from an EMBL/GenBank/DDBJ whole genome shotgun (WGS) entry which is preliminary data.</text>
</comment>
<dbReference type="OrthoDB" id="6199603at2759"/>
<sequence>MEEKQEDKLNVALEMRQREIHGTIKLPRIKSFSLNRVVTVRGYERSGKRNRMAFRTLHVTNRFVTQLERTVTYCEGPYLDQKDTCFVYVFAESDSSLDSGCIEKAPSTSTRSKTIPKLNVSFPFSKRKTQKKRKRNQDTDTDGEDAIPSKKKTNTPLAKNSKP</sequence>
<evidence type="ECO:0000313" key="3">
    <source>
        <dbReference type="Proteomes" id="UP000596742"/>
    </source>
</evidence>
<feature type="compositionally biased region" description="Basic residues" evidence="1">
    <location>
        <begin position="125"/>
        <end position="135"/>
    </location>
</feature>
<dbReference type="EMBL" id="UYJE01005946">
    <property type="protein sequence ID" value="VDI41862.1"/>
    <property type="molecule type" value="Genomic_DNA"/>
</dbReference>
<feature type="compositionally biased region" description="Polar residues" evidence="1">
    <location>
        <begin position="154"/>
        <end position="163"/>
    </location>
</feature>
<evidence type="ECO:0000256" key="1">
    <source>
        <dbReference type="SAM" id="MobiDB-lite"/>
    </source>
</evidence>
<dbReference type="Proteomes" id="UP000596742">
    <property type="component" value="Unassembled WGS sequence"/>
</dbReference>
<gene>
    <name evidence="2" type="ORF">MGAL_10B062019</name>
</gene>
<name>A0A8B6EYF9_MYTGA</name>
<reference evidence="2" key="1">
    <citation type="submission" date="2018-11" db="EMBL/GenBank/DDBJ databases">
        <authorList>
            <person name="Alioto T."/>
            <person name="Alioto T."/>
        </authorList>
    </citation>
    <scope>NUCLEOTIDE SEQUENCE</scope>
</reference>
<keyword evidence="3" id="KW-1185">Reference proteome</keyword>
<evidence type="ECO:0000313" key="2">
    <source>
        <dbReference type="EMBL" id="VDI41862.1"/>
    </source>
</evidence>
<feature type="region of interest" description="Disordered" evidence="1">
    <location>
        <begin position="98"/>
        <end position="163"/>
    </location>
</feature>
<accession>A0A8B6EYF9</accession>